<dbReference type="SUPFAM" id="SSF51905">
    <property type="entry name" value="FAD/NAD(P)-binding domain"/>
    <property type="match status" value="1"/>
</dbReference>
<keyword evidence="3" id="KW-1185">Reference proteome</keyword>
<dbReference type="EMBL" id="BMYM01000003">
    <property type="protein sequence ID" value="GHD38360.1"/>
    <property type="molecule type" value="Genomic_DNA"/>
</dbReference>
<reference evidence="2" key="1">
    <citation type="journal article" date="2014" name="Int. J. Syst. Evol. Microbiol.">
        <title>Complete genome sequence of Corynebacterium casei LMG S-19264T (=DSM 44701T), isolated from a smear-ripened cheese.</title>
        <authorList>
            <consortium name="US DOE Joint Genome Institute (JGI-PGF)"/>
            <person name="Walter F."/>
            <person name="Albersmeier A."/>
            <person name="Kalinowski J."/>
            <person name="Ruckert C."/>
        </authorList>
    </citation>
    <scope>NUCLEOTIDE SEQUENCE</scope>
    <source>
        <strain evidence="2">KCTC 23430</strain>
    </source>
</reference>
<dbReference type="AlphaFoldDB" id="A0A919CLX5"/>
<dbReference type="PROSITE" id="PS51318">
    <property type="entry name" value="TAT"/>
    <property type="match status" value="1"/>
</dbReference>
<evidence type="ECO:0000256" key="1">
    <source>
        <dbReference type="SAM" id="MobiDB-lite"/>
    </source>
</evidence>
<organism evidence="2 3">
    <name type="scientific">Parahalioglobus pacificus</name>
    <dbReference type="NCBI Taxonomy" id="930806"/>
    <lineage>
        <taxon>Bacteria</taxon>
        <taxon>Pseudomonadati</taxon>
        <taxon>Pseudomonadota</taxon>
        <taxon>Gammaproteobacteria</taxon>
        <taxon>Cellvibrionales</taxon>
        <taxon>Halieaceae</taxon>
        <taxon>Parahalioglobus</taxon>
    </lineage>
</organism>
<evidence type="ECO:0000313" key="3">
    <source>
        <dbReference type="Proteomes" id="UP000644693"/>
    </source>
</evidence>
<evidence type="ECO:0000313" key="2">
    <source>
        <dbReference type="EMBL" id="GHD38360.1"/>
    </source>
</evidence>
<dbReference type="Gene3D" id="3.50.50.60">
    <property type="entry name" value="FAD/NAD(P)-binding domain"/>
    <property type="match status" value="1"/>
</dbReference>
<dbReference type="Proteomes" id="UP000644693">
    <property type="component" value="Unassembled WGS sequence"/>
</dbReference>
<dbReference type="PANTHER" id="PTHR43563:SF1">
    <property type="entry name" value="AMINE OXIDASE [FLAVIN-CONTAINING] B"/>
    <property type="match status" value="1"/>
</dbReference>
<sequence length="630" mass="68697">MKSDKELGMHTGISRRDFVQGMAVGVAGVAGMGSAPLSQAVAEASATAGGSSHANDYPPSKTGLRGSHPGSYENAHALALEGKGFPEARALDERYDLVVVGGGISGLAAAHYYQQRFGSDARILILENHDDFGGHARRNEFHQAGNMRLSMGGVHNLEWWNFSDNVWAFMKDFGIDVQAMREQRDFAYGRTAKYDSSMWFDKETFGVDKLVTGLAIDVPGGASDAKIDEIPISEEGRASLKRLYARTDTVLDEMGEQAREDYLRSISYPEFLKTYGGLTDDAIALFNKLLHGGWGAEMRALSAQEVLEEGFPGYQLVGLDVGEGRWDYPVAMWPDGNASLARLQVARLIPEVAPGTSAENIALASFDYDQLDKPERAVRLRLSSTVVNVSEANDAVAVSYIRDGEVVSVQARHTVLACYHVIIPHLCPQLPAAQREAMKYQVKSPLFLTNVLIRNTDALDVLGIDSVRCPGRLMENIFTFRGINTGGYVHPIDDTGAVALVMWGMPSPPDSAITRDDQHRASRAIMLGLSFEDYEREVRRVLDGLLGPAGFDVANDILAITVNRWPHGYSLEYLDLWDDDWAPGEAPHEIARQPFGRITIANADAGASAYTQAAIDEAFRAVSELPAGQG</sequence>
<dbReference type="InterPro" id="IPR036188">
    <property type="entry name" value="FAD/NAD-bd_sf"/>
</dbReference>
<protein>
    <submittedName>
        <fullName evidence="2">Spermidine dehydrogenase SpdH</fullName>
    </submittedName>
</protein>
<dbReference type="PANTHER" id="PTHR43563">
    <property type="entry name" value="AMINE OXIDASE"/>
    <property type="match status" value="1"/>
</dbReference>
<gene>
    <name evidence="2" type="primary">spdH</name>
    <name evidence="2" type="ORF">GCM10007053_28840</name>
</gene>
<dbReference type="InterPro" id="IPR006311">
    <property type="entry name" value="TAT_signal"/>
</dbReference>
<dbReference type="InterPro" id="IPR050703">
    <property type="entry name" value="Flavin_MAO"/>
</dbReference>
<feature type="region of interest" description="Disordered" evidence="1">
    <location>
        <begin position="48"/>
        <end position="69"/>
    </location>
</feature>
<proteinExistence type="predicted"/>
<name>A0A919CLX5_9GAMM</name>
<comment type="caution">
    <text evidence="2">The sequence shown here is derived from an EMBL/GenBank/DDBJ whole genome shotgun (WGS) entry which is preliminary data.</text>
</comment>
<dbReference type="GO" id="GO:0016491">
    <property type="term" value="F:oxidoreductase activity"/>
    <property type="evidence" value="ECO:0007669"/>
    <property type="project" value="UniProtKB-ARBA"/>
</dbReference>
<dbReference type="Pfam" id="PF13450">
    <property type="entry name" value="NAD_binding_8"/>
    <property type="match status" value="1"/>
</dbReference>
<reference evidence="2" key="2">
    <citation type="submission" date="2020-09" db="EMBL/GenBank/DDBJ databases">
        <authorList>
            <person name="Sun Q."/>
            <person name="Kim S."/>
        </authorList>
    </citation>
    <scope>NUCLEOTIDE SEQUENCE</scope>
    <source>
        <strain evidence="2">KCTC 23430</strain>
    </source>
</reference>
<accession>A0A919CLX5</accession>
<dbReference type="RefSeq" id="WP_229802790.1">
    <property type="nucleotide sequence ID" value="NZ_BMYM01000003.1"/>
</dbReference>